<comment type="caution">
    <text evidence="10">The sequence shown here is derived from an EMBL/GenBank/DDBJ whole genome shotgun (WGS) entry which is preliminary data.</text>
</comment>
<dbReference type="NCBIfam" id="NF003139">
    <property type="entry name" value="PRK04051.1"/>
    <property type="match status" value="1"/>
</dbReference>
<dbReference type="InterPro" id="IPR002942">
    <property type="entry name" value="S4_RNA-bd"/>
</dbReference>
<dbReference type="Proteomes" id="UP000316080">
    <property type="component" value="Unassembled WGS sequence"/>
</dbReference>
<evidence type="ECO:0000313" key="12">
    <source>
        <dbReference type="Proteomes" id="UP000317265"/>
    </source>
</evidence>
<dbReference type="AlphaFoldDB" id="A0A523BBV1"/>
<comment type="function">
    <text evidence="6">One of the primary rRNA binding proteins, it binds directly to 16S rRNA where it nucleates assembly of the body of the 30S subunit.</text>
</comment>
<dbReference type="Gene3D" id="3.10.290.10">
    <property type="entry name" value="RNA-binding S4 domain"/>
    <property type="match status" value="1"/>
</dbReference>
<proteinExistence type="inferred from homology"/>
<comment type="subunit">
    <text evidence="6">Part of the 30S ribosomal subunit. Contacts protein S5. The interaction surface between S4 and S5 is involved in control of translational fidelity.</text>
</comment>
<keyword evidence="2 6" id="KW-0699">rRNA-binding</keyword>
<evidence type="ECO:0000259" key="8">
    <source>
        <dbReference type="SMART" id="SM01390"/>
    </source>
</evidence>
<dbReference type="InterPro" id="IPR001912">
    <property type="entry name" value="Ribosomal_uS4_N"/>
</dbReference>
<dbReference type="HAMAP" id="MF_01306_A">
    <property type="entry name" value="Ribosomal_uS4_A"/>
    <property type="match status" value="1"/>
</dbReference>
<dbReference type="NCBIfam" id="TIGR01018">
    <property type="entry name" value="uS4_arch"/>
    <property type="match status" value="1"/>
</dbReference>
<accession>A0A523BBV1</accession>
<dbReference type="EMBL" id="QNVI01000052">
    <property type="protein sequence ID" value="TDA38417.1"/>
    <property type="molecule type" value="Genomic_DNA"/>
</dbReference>
<dbReference type="PROSITE" id="PS50889">
    <property type="entry name" value="S4"/>
    <property type="match status" value="1"/>
</dbReference>
<dbReference type="Pfam" id="PF00163">
    <property type="entry name" value="Ribosomal_S4"/>
    <property type="match status" value="1"/>
</dbReference>
<dbReference type="PANTHER" id="PTHR11831">
    <property type="entry name" value="30S 40S RIBOSOMAL PROTEIN"/>
    <property type="match status" value="1"/>
</dbReference>
<dbReference type="SMART" id="SM01390">
    <property type="entry name" value="Ribosomal_S4"/>
    <property type="match status" value="1"/>
</dbReference>
<evidence type="ECO:0000313" key="10">
    <source>
        <dbReference type="EMBL" id="TDA38417.1"/>
    </source>
</evidence>
<keyword evidence="4 6" id="KW-0689">Ribosomal protein</keyword>
<dbReference type="PANTHER" id="PTHR11831:SF5">
    <property type="entry name" value="40S RIBOSOMAL PROTEIN S9"/>
    <property type="match status" value="1"/>
</dbReference>
<dbReference type="InterPro" id="IPR022801">
    <property type="entry name" value="Ribosomal_uS4"/>
</dbReference>
<reference evidence="9 11" key="2">
    <citation type="journal article" date="2019" name="Nat. Microbiol.">
        <title>Wide diversity of methane and short-chain alkane metabolisms in uncultured archaea.</title>
        <authorList>
            <person name="Borrel G."/>
            <person name="Adam P.S."/>
            <person name="McKay L.J."/>
            <person name="Chen L.X."/>
            <person name="Sierra-Garcia I.N."/>
            <person name="Sieber C.M."/>
            <person name="Letourneur Q."/>
            <person name="Ghozlane A."/>
            <person name="Andersen G.L."/>
            <person name="Li W.J."/>
            <person name="Hallam S.J."/>
            <person name="Muyzer G."/>
            <person name="de Oliveira V.M."/>
            <person name="Inskeep W.P."/>
            <person name="Banfield J.F."/>
            <person name="Gribaldo S."/>
        </authorList>
    </citation>
    <scope>NUCLEOTIDE SEQUENCE [LARGE SCALE GENOMIC DNA]</scope>
    <source>
        <strain evidence="9">Verst-YHS</strain>
    </source>
</reference>
<evidence type="ECO:0000256" key="4">
    <source>
        <dbReference type="ARBA" id="ARBA00022980"/>
    </source>
</evidence>
<keyword evidence="3 6" id="KW-0694">RNA-binding</keyword>
<dbReference type="SUPFAM" id="SSF55174">
    <property type="entry name" value="Alpha-L RNA-binding motif"/>
    <property type="match status" value="1"/>
</dbReference>
<dbReference type="GO" id="GO:0003735">
    <property type="term" value="F:structural constituent of ribosome"/>
    <property type="evidence" value="ECO:0007669"/>
    <property type="project" value="InterPro"/>
</dbReference>
<sequence length="162" mass="18890">MGDPKKCRRKWKGPRHPWRKDVLEKELILLGKYGLRNKKELWIANSILRDIRRRAISILGLEKSEREKEEGILINRLYNMGIVEENATLDDILGLTVEDVLKRRLQSVLVTLNIAKTPYQARQLIVHGHVYIGNRRITIPGYLVSRKEESMIKCLLPIEKVT</sequence>
<evidence type="ECO:0000259" key="7">
    <source>
        <dbReference type="SMART" id="SM00363"/>
    </source>
</evidence>
<dbReference type="InterPro" id="IPR022802">
    <property type="entry name" value="Ribosomal_uS4_arc"/>
</dbReference>
<evidence type="ECO:0000313" key="9">
    <source>
        <dbReference type="EMBL" id="RZN55416.1"/>
    </source>
</evidence>
<dbReference type="CDD" id="cd00165">
    <property type="entry name" value="S4"/>
    <property type="match status" value="1"/>
</dbReference>
<dbReference type="SMART" id="SM00363">
    <property type="entry name" value="S4"/>
    <property type="match status" value="1"/>
</dbReference>
<evidence type="ECO:0000256" key="5">
    <source>
        <dbReference type="ARBA" id="ARBA00023274"/>
    </source>
</evidence>
<keyword evidence="5 6" id="KW-0687">Ribonucleoprotein</keyword>
<comment type="function">
    <text evidence="6">With S5 and S12 plays an important role in translational accuracy.</text>
</comment>
<organism evidence="10 12">
    <name type="scientific">Thermoproteota archaeon</name>
    <dbReference type="NCBI Taxonomy" id="2056631"/>
    <lineage>
        <taxon>Archaea</taxon>
        <taxon>Thermoproteota</taxon>
    </lineage>
</organism>
<feature type="domain" description="RNA-binding S4" evidence="7">
    <location>
        <begin position="103"/>
        <end position="162"/>
    </location>
</feature>
<dbReference type="Pfam" id="PF01479">
    <property type="entry name" value="S4"/>
    <property type="match status" value="1"/>
</dbReference>
<dbReference type="GO" id="GO:0019843">
    <property type="term" value="F:rRNA binding"/>
    <property type="evidence" value="ECO:0007669"/>
    <property type="project" value="UniProtKB-UniRule"/>
</dbReference>
<evidence type="ECO:0000313" key="11">
    <source>
        <dbReference type="Proteomes" id="UP000316080"/>
    </source>
</evidence>
<feature type="domain" description="Small ribosomal subunit protein uS4 N-terminal" evidence="8">
    <location>
        <begin position="5"/>
        <end position="102"/>
    </location>
</feature>
<dbReference type="GO" id="GO:0006412">
    <property type="term" value="P:translation"/>
    <property type="evidence" value="ECO:0007669"/>
    <property type="project" value="UniProtKB-UniRule"/>
</dbReference>
<evidence type="ECO:0000256" key="3">
    <source>
        <dbReference type="ARBA" id="ARBA00022884"/>
    </source>
</evidence>
<dbReference type="Proteomes" id="UP000317265">
    <property type="component" value="Unassembled WGS sequence"/>
</dbReference>
<reference evidence="10 12" key="1">
    <citation type="journal article" date="2019" name="Nat. Microbiol.">
        <title>Expanding anaerobic alkane metabolism in the domain of Archaea.</title>
        <authorList>
            <person name="Wang Y."/>
            <person name="Wegener G."/>
            <person name="Hou J."/>
            <person name="Wang F."/>
            <person name="Xiao X."/>
        </authorList>
    </citation>
    <scope>NUCLEOTIDE SEQUENCE [LARGE SCALE GENOMIC DNA]</scope>
    <source>
        <strain evidence="10">WYZ-LMO11</strain>
    </source>
</reference>
<dbReference type="EMBL" id="RXIH01000044">
    <property type="protein sequence ID" value="RZN55416.1"/>
    <property type="molecule type" value="Genomic_DNA"/>
</dbReference>
<dbReference type="InterPro" id="IPR005710">
    <property type="entry name" value="Ribosomal_uS4_euk/arc"/>
</dbReference>
<name>A0A523BBV1_9CREN</name>
<evidence type="ECO:0000256" key="6">
    <source>
        <dbReference type="HAMAP-Rule" id="MF_01306"/>
    </source>
</evidence>
<dbReference type="GO" id="GO:0042274">
    <property type="term" value="P:ribosomal small subunit biogenesis"/>
    <property type="evidence" value="ECO:0007669"/>
    <property type="project" value="TreeGrafter"/>
</dbReference>
<evidence type="ECO:0000256" key="2">
    <source>
        <dbReference type="ARBA" id="ARBA00022730"/>
    </source>
</evidence>
<dbReference type="GO" id="GO:0015935">
    <property type="term" value="C:small ribosomal subunit"/>
    <property type="evidence" value="ECO:0007669"/>
    <property type="project" value="InterPro"/>
</dbReference>
<protein>
    <recommendedName>
        <fullName evidence="6">Small ribosomal subunit protein uS4</fullName>
    </recommendedName>
</protein>
<dbReference type="InterPro" id="IPR036986">
    <property type="entry name" value="S4_RNA-bd_sf"/>
</dbReference>
<evidence type="ECO:0000256" key="1">
    <source>
        <dbReference type="ARBA" id="ARBA00007465"/>
    </source>
</evidence>
<comment type="similarity">
    <text evidence="1 6">Belongs to the universal ribosomal protein uS4 family.</text>
</comment>
<gene>
    <name evidence="6" type="primary">rps4</name>
    <name evidence="10" type="ORF">DSO09_04500</name>
    <name evidence="9" type="ORF">EF809_05505</name>
</gene>